<proteinExistence type="predicted"/>
<keyword evidence="2" id="KW-1185">Reference proteome</keyword>
<sequence length="93" mass="10960">MATQYFEEYQKQFIELQQKFFDTWLKSLPNGKDAIKFPFPVPDAVDKSIEIQEELVNDYLAAQETAINLALDTQKKFWNNYFELMKKASTVKV</sequence>
<reference evidence="2" key="1">
    <citation type="journal article" date="2011" name="MBio">
        <title>Novel metabolic attributes of the genus Cyanothece, comprising a group of unicellular nitrogen-fixing Cyanobacteria.</title>
        <authorList>
            <person name="Bandyopadhyay A."/>
            <person name="Elvitigala T."/>
            <person name="Welsh E."/>
            <person name="Stockel J."/>
            <person name="Liberton M."/>
            <person name="Min H."/>
            <person name="Sherman L.A."/>
            <person name="Pakrasi H.B."/>
        </authorList>
    </citation>
    <scope>NUCLEOTIDE SEQUENCE [LARGE SCALE GENOMIC DNA]</scope>
    <source>
        <strain evidence="2">PCC 7822</strain>
    </source>
</reference>
<evidence type="ECO:0008006" key="3">
    <source>
        <dbReference type="Google" id="ProtNLM"/>
    </source>
</evidence>
<gene>
    <name evidence="1" type="ordered locus">Cyan7822_1340</name>
</gene>
<dbReference type="eggNOG" id="ENOG5032ZT5">
    <property type="taxonomic scope" value="Bacteria"/>
</dbReference>
<dbReference type="RefSeq" id="WP_013321448.1">
    <property type="nucleotide sequence ID" value="NC_014501.1"/>
</dbReference>
<dbReference type="AlphaFoldDB" id="E0UHT4"/>
<dbReference type="Proteomes" id="UP000008206">
    <property type="component" value="Chromosome"/>
</dbReference>
<dbReference type="KEGG" id="cyj:Cyan7822_1340"/>
<dbReference type="EMBL" id="CP002198">
    <property type="protein sequence ID" value="ADN13341.1"/>
    <property type="molecule type" value="Genomic_DNA"/>
</dbReference>
<protein>
    <recommendedName>
        <fullName evidence="3">Thylakoid-associated protein</fullName>
    </recommendedName>
</protein>
<dbReference type="HOGENOM" id="CLU_159936_0_0_3"/>
<name>E0UHT4_GLOV7</name>
<accession>E0UHT4</accession>
<organism evidence="1 2">
    <name type="scientific">Gloeothece verrucosa (strain PCC 7822)</name>
    <name type="common">Cyanothece sp. (strain PCC 7822)</name>
    <dbReference type="NCBI Taxonomy" id="497965"/>
    <lineage>
        <taxon>Bacteria</taxon>
        <taxon>Bacillati</taxon>
        <taxon>Cyanobacteriota</taxon>
        <taxon>Cyanophyceae</taxon>
        <taxon>Oscillatoriophycideae</taxon>
        <taxon>Chroococcales</taxon>
        <taxon>Aphanothecaceae</taxon>
        <taxon>Gloeothece</taxon>
        <taxon>Gloeothece verrucosa</taxon>
    </lineage>
</organism>
<evidence type="ECO:0000313" key="1">
    <source>
        <dbReference type="EMBL" id="ADN13341.1"/>
    </source>
</evidence>
<evidence type="ECO:0000313" key="2">
    <source>
        <dbReference type="Proteomes" id="UP000008206"/>
    </source>
</evidence>
<dbReference type="OrthoDB" id="515764at2"/>